<keyword evidence="3" id="KW-1185">Reference proteome</keyword>
<evidence type="ECO:0000313" key="2">
    <source>
        <dbReference type="EMBL" id="WWY21673.1"/>
    </source>
</evidence>
<protein>
    <submittedName>
        <fullName evidence="2">DUF262 domain-containing protein</fullName>
    </submittedName>
</protein>
<reference evidence="2 3" key="1">
    <citation type="submission" date="2024-03" db="EMBL/GenBank/DDBJ databases">
        <title>Pseudomonas juntendi.</title>
        <authorList>
            <person name="Liu Y."/>
        </authorList>
    </citation>
    <scope>NUCLEOTIDE SEQUENCE [LARGE SCALE GENOMIC DNA]</scope>
    <source>
        <strain evidence="2 3">L4046hy</strain>
    </source>
</reference>
<dbReference type="RefSeq" id="WP_280093875.1">
    <property type="nucleotide sequence ID" value="NZ_CP146690.1"/>
</dbReference>
<dbReference type="EMBL" id="CP146691">
    <property type="protein sequence ID" value="WWY21673.1"/>
    <property type="molecule type" value="Genomic_DNA"/>
</dbReference>
<sequence>MSKSGSQITLKQLLGRHQRIQIPMIQRDYAQGRPAAEDVREEFLGTLLQAFTSAQNSDALPLNLDFIYGSVDTQEAPRFLPLDGQQRLTTLFLLHWYLAWRDGSQTEFQRVFCEGEDSRFSYSVRPSSTEFFNALVNFWPARDAAVGSSLSKLITDQAWYFRYWRLDPTIQSCLTMLEAIHRIFADVTGAYARLMDDNQPVITFQLLDLNHFGLSDDLYIKMNARGKPLTTFETFKARYEHDLKNQFAGETRDISGQTFSVADFFARRMDTNWADFFWAYRDKETNLYDDAIMNFFHAVAFICRDPESPGYLEDISIFRTKSLKSAYTLYHKGGWLERDFSVTLMLLLETWSAKDNQFTPLLPDNPYFNEAAIFQRLVSDPAALAYSDLVQVFAYVTYVRTEGGQIEPQTLLEWMRVIYNLSINSSYERPADMLRSLLAVQSLLPHANDILSYFAGNEKPTAGFYVQQITEEQFKAELLLAHSGWRELIERAEKHGYFKGQIEFLLEFSGALAKRRKALLVEWVPSDHVTLQQCFAEYLDKAETMFGARGLNSLADFRWERALLSLGDYFLLSGSNYSFLVNSASEQASWKRLLRGGAGHNTQEARTLLHRLLEQIDIDAPLEDQLDRLISSAEGLEPWRQIMIDTPAVFRYCGEHALRWDGDRIYLLKKSRMSGMHAELFSYHLHLQLQAEKLQKKILPLRQDEYQAASGSEYEPCLFLALTFQGISLYPLIYSISDNFRIQFSLKDLKPVPDLKEILVAALKFDTQEEHITLDISREHIFITLQKISNSIKALKVQATDTL</sequence>
<evidence type="ECO:0000313" key="3">
    <source>
        <dbReference type="Proteomes" id="UP001375228"/>
    </source>
</evidence>
<gene>
    <name evidence="2" type="ORF">V9385_03470</name>
</gene>
<proteinExistence type="predicted"/>
<dbReference type="Pfam" id="PF03235">
    <property type="entry name" value="GmrSD_N"/>
    <property type="match status" value="1"/>
</dbReference>
<evidence type="ECO:0000259" key="1">
    <source>
        <dbReference type="Pfam" id="PF03235"/>
    </source>
</evidence>
<organism evidence="2 3">
    <name type="scientific">Pseudomonas juntendi</name>
    <dbReference type="NCBI Taxonomy" id="2666183"/>
    <lineage>
        <taxon>Bacteria</taxon>
        <taxon>Pseudomonadati</taxon>
        <taxon>Pseudomonadota</taxon>
        <taxon>Gammaproteobacteria</taxon>
        <taxon>Pseudomonadales</taxon>
        <taxon>Pseudomonadaceae</taxon>
        <taxon>Pseudomonas</taxon>
    </lineage>
</organism>
<dbReference type="Proteomes" id="UP001375228">
    <property type="component" value="Chromosome"/>
</dbReference>
<accession>A0ABZ2JGN0</accession>
<feature type="domain" description="GmrSD restriction endonucleases N-terminal" evidence="1">
    <location>
        <begin position="10"/>
        <end position="239"/>
    </location>
</feature>
<dbReference type="InterPro" id="IPR004919">
    <property type="entry name" value="GmrSD_N"/>
</dbReference>
<name>A0ABZ2JGN0_9PSED</name>